<comment type="caution">
    <text evidence="3">The sequence shown here is derived from an EMBL/GenBank/DDBJ whole genome shotgun (WGS) entry which is preliminary data.</text>
</comment>
<dbReference type="PROSITE" id="PS00284">
    <property type="entry name" value="SERPIN"/>
    <property type="match status" value="1"/>
</dbReference>
<dbReference type="Pfam" id="PF00079">
    <property type="entry name" value="Serpin"/>
    <property type="match status" value="1"/>
</dbReference>
<accession>A0A9X3F4C8</accession>
<dbReference type="InterPro" id="IPR042185">
    <property type="entry name" value="Serpin_sf_2"/>
</dbReference>
<dbReference type="InterPro" id="IPR000215">
    <property type="entry name" value="Serpin_fam"/>
</dbReference>
<sequence>MVSPLSVSLALAMAYNGASGDTKAEMEEAMKLNGLTPEQINNSYKMLIEALLSLDEDVVFEIADAIFHEQNFNVKQEFLNLNETYFNAEIDSIDFSNPSAVTKINSWVADKTQNKIRTILDSLSPDDRMVLLNAIYFYGTWTKEFNKNGTKMRNFTMADGSNKEVPMMSKEDELDYLTNSLFSAVKLPYGSGQYNMLVLLPAEGENVQNVIDELSPSNWKNWSEKFERQNNIAVTMPRFKFAFDIQLNSVLQQMGMHKAFSPFSANFSNISDVDLFISSVIHKTYIDVNETGTEAAAVTALTFTTTSIDPNLPKTVFIVDKPFLFAVTEKDTDAILFIGEVQNPEYKE</sequence>
<dbReference type="SMART" id="SM00093">
    <property type="entry name" value="SERPIN"/>
    <property type="match status" value="1"/>
</dbReference>
<dbReference type="RefSeq" id="WP_343331950.1">
    <property type="nucleotide sequence ID" value="NZ_JAPOHD010000009.1"/>
</dbReference>
<dbReference type="GO" id="GO:0005615">
    <property type="term" value="C:extracellular space"/>
    <property type="evidence" value="ECO:0007669"/>
    <property type="project" value="InterPro"/>
</dbReference>
<dbReference type="CDD" id="cd19588">
    <property type="entry name" value="serpin_miropin-like"/>
    <property type="match status" value="1"/>
</dbReference>
<protein>
    <submittedName>
        <fullName evidence="3">Serpin family protein</fullName>
    </submittedName>
</protein>
<gene>
    <name evidence="3" type="ORF">OU798_04625</name>
</gene>
<dbReference type="PANTHER" id="PTHR11461">
    <property type="entry name" value="SERINE PROTEASE INHIBITOR, SERPIN"/>
    <property type="match status" value="1"/>
</dbReference>
<evidence type="ECO:0000259" key="2">
    <source>
        <dbReference type="SMART" id="SM00093"/>
    </source>
</evidence>
<proteinExistence type="inferred from homology"/>
<dbReference type="GO" id="GO:0004867">
    <property type="term" value="F:serine-type endopeptidase inhibitor activity"/>
    <property type="evidence" value="ECO:0007669"/>
    <property type="project" value="InterPro"/>
</dbReference>
<evidence type="ECO:0000256" key="1">
    <source>
        <dbReference type="RuleBase" id="RU000411"/>
    </source>
</evidence>
<dbReference type="InterPro" id="IPR023795">
    <property type="entry name" value="Serpin_CS"/>
</dbReference>
<organism evidence="3 4">
    <name type="scientific">Draconibacterium aestuarii</name>
    <dbReference type="NCBI Taxonomy" id="2998507"/>
    <lineage>
        <taxon>Bacteria</taxon>
        <taxon>Pseudomonadati</taxon>
        <taxon>Bacteroidota</taxon>
        <taxon>Bacteroidia</taxon>
        <taxon>Marinilabiliales</taxon>
        <taxon>Prolixibacteraceae</taxon>
        <taxon>Draconibacterium</taxon>
    </lineage>
</organism>
<dbReference type="InterPro" id="IPR042178">
    <property type="entry name" value="Serpin_sf_1"/>
</dbReference>
<dbReference type="InterPro" id="IPR023796">
    <property type="entry name" value="Serpin_dom"/>
</dbReference>
<evidence type="ECO:0000313" key="4">
    <source>
        <dbReference type="Proteomes" id="UP001145087"/>
    </source>
</evidence>
<dbReference type="AlphaFoldDB" id="A0A9X3F4C8"/>
<dbReference type="EMBL" id="JAPOHD010000009">
    <property type="protein sequence ID" value="MCY1719612.1"/>
    <property type="molecule type" value="Genomic_DNA"/>
</dbReference>
<dbReference type="Gene3D" id="3.30.497.10">
    <property type="entry name" value="Antithrombin, subunit I, domain 2"/>
    <property type="match status" value="1"/>
</dbReference>
<dbReference type="SUPFAM" id="SSF56574">
    <property type="entry name" value="Serpins"/>
    <property type="match status" value="1"/>
</dbReference>
<dbReference type="InterPro" id="IPR036186">
    <property type="entry name" value="Serpin_sf"/>
</dbReference>
<dbReference type="Gene3D" id="2.30.39.10">
    <property type="entry name" value="Alpha-1-antitrypsin, domain 1"/>
    <property type="match status" value="1"/>
</dbReference>
<dbReference type="Proteomes" id="UP001145087">
    <property type="component" value="Unassembled WGS sequence"/>
</dbReference>
<feature type="domain" description="Serpin" evidence="2">
    <location>
        <begin position="2"/>
        <end position="344"/>
    </location>
</feature>
<dbReference type="PANTHER" id="PTHR11461:SF211">
    <property type="entry name" value="GH10112P-RELATED"/>
    <property type="match status" value="1"/>
</dbReference>
<comment type="similarity">
    <text evidence="1">Belongs to the serpin family.</text>
</comment>
<reference evidence="3" key="1">
    <citation type="submission" date="2022-11" db="EMBL/GenBank/DDBJ databases">
        <title>Marilongibacter aestuarii gen. nov., sp. nov., isolated from tidal flat sediment.</title>
        <authorList>
            <person name="Jiayan W."/>
        </authorList>
    </citation>
    <scope>NUCLEOTIDE SEQUENCE</scope>
    <source>
        <strain evidence="3">Z1-6</strain>
    </source>
</reference>
<evidence type="ECO:0000313" key="3">
    <source>
        <dbReference type="EMBL" id="MCY1719612.1"/>
    </source>
</evidence>
<name>A0A9X3F4C8_9BACT</name>
<keyword evidence="4" id="KW-1185">Reference proteome</keyword>